<sequence>MSYCETVRPPTNSPILHRETTDQSISNSPLPVDHRPRLMKVEKSGNDLFHGTKMKNKNFILCLSWPNLPNPFPPNIS</sequence>
<reference evidence="2" key="1">
    <citation type="journal article" date="2022" name="Mol. Ecol. Resour.">
        <title>The genomes of chicory, endive, great burdock and yacon provide insights into Asteraceae palaeo-polyploidization history and plant inulin production.</title>
        <authorList>
            <person name="Fan W."/>
            <person name="Wang S."/>
            <person name="Wang H."/>
            <person name="Wang A."/>
            <person name="Jiang F."/>
            <person name="Liu H."/>
            <person name="Zhao H."/>
            <person name="Xu D."/>
            <person name="Zhang Y."/>
        </authorList>
    </citation>
    <scope>NUCLEOTIDE SEQUENCE [LARGE SCALE GENOMIC DNA]</scope>
    <source>
        <strain evidence="2">cv. Niubang</strain>
    </source>
</reference>
<proteinExistence type="predicted"/>
<evidence type="ECO:0000313" key="1">
    <source>
        <dbReference type="EMBL" id="KAI3677622.1"/>
    </source>
</evidence>
<dbReference type="EMBL" id="CM042060">
    <property type="protein sequence ID" value="KAI3677622.1"/>
    <property type="molecule type" value="Genomic_DNA"/>
</dbReference>
<organism evidence="1 2">
    <name type="scientific">Arctium lappa</name>
    <name type="common">Greater burdock</name>
    <name type="synonym">Lappa major</name>
    <dbReference type="NCBI Taxonomy" id="4217"/>
    <lineage>
        <taxon>Eukaryota</taxon>
        <taxon>Viridiplantae</taxon>
        <taxon>Streptophyta</taxon>
        <taxon>Embryophyta</taxon>
        <taxon>Tracheophyta</taxon>
        <taxon>Spermatophyta</taxon>
        <taxon>Magnoliopsida</taxon>
        <taxon>eudicotyledons</taxon>
        <taxon>Gunneridae</taxon>
        <taxon>Pentapetalae</taxon>
        <taxon>asterids</taxon>
        <taxon>campanulids</taxon>
        <taxon>Asterales</taxon>
        <taxon>Asteraceae</taxon>
        <taxon>Carduoideae</taxon>
        <taxon>Cardueae</taxon>
        <taxon>Arctiinae</taxon>
        <taxon>Arctium</taxon>
    </lineage>
</organism>
<name>A0ACB8Y274_ARCLA</name>
<evidence type="ECO:0000313" key="2">
    <source>
        <dbReference type="Proteomes" id="UP001055879"/>
    </source>
</evidence>
<accession>A0ACB8Y274</accession>
<comment type="caution">
    <text evidence="1">The sequence shown here is derived from an EMBL/GenBank/DDBJ whole genome shotgun (WGS) entry which is preliminary data.</text>
</comment>
<dbReference type="Proteomes" id="UP001055879">
    <property type="component" value="Linkage Group LG14"/>
</dbReference>
<gene>
    <name evidence="1" type="ORF">L6452_36888</name>
</gene>
<protein>
    <submittedName>
        <fullName evidence="1">Uncharacterized protein</fullName>
    </submittedName>
</protein>
<reference evidence="1 2" key="2">
    <citation type="journal article" date="2022" name="Mol. Ecol. Resour.">
        <title>The genomes of chicory, endive, great burdock and yacon provide insights into Asteraceae paleo-polyploidization history and plant inulin production.</title>
        <authorList>
            <person name="Fan W."/>
            <person name="Wang S."/>
            <person name="Wang H."/>
            <person name="Wang A."/>
            <person name="Jiang F."/>
            <person name="Liu H."/>
            <person name="Zhao H."/>
            <person name="Xu D."/>
            <person name="Zhang Y."/>
        </authorList>
    </citation>
    <scope>NUCLEOTIDE SEQUENCE [LARGE SCALE GENOMIC DNA]</scope>
    <source>
        <strain evidence="2">cv. Niubang</strain>
    </source>
</reference>
<keyword evidence="2" id="KW-1185">Reference proteome</keyword>